<dbReference type="KEGG" id="aace:A0U92_05505"/>
<feature type="transmembrane region" description="Helical" evidence="1">
    <location>
        <begin position="384"/>
        <end position="405"/>
    </location>
</feature>
<organism evidence="2 3">
    <name type="scientific">Acetobacter aceti</name>
    <dbReference type="NCBI Taxonomy" id="435"/>
    <lineage>
        <taxon>Bacteria</taxon>
        <taxon>Pseudomonadati</taxon>
        <taxon>Pseudomonadota</taxon>
        <taxon>Alphaproteobacteria</taxon>
        <taxon>Acetobacterales</taxon>
        <taxon>Acetobacteraceae</taxon>
        <taxon>Acetobacter</taxon>
        <taxon>Acetobacter subgen. Acetobacter</taxon>
    </lineage>
</organism>
<sequence>MIAFKTGQPAQSGGVVDLGINELDDIYGSIRFHADKKVTSSMVEHGNSVLMGRKGFQSFSNTAIYSPLLYFPAVVGLDMARLSGVHHVKWALIASRMMMSIVCVSLASLAIVFSGRAAIFIAVVLSLPMTISLFSSVSQDGLIICFSAFSFVFLARFLNFIPSQLKENKNIALFYCFLSLCVLGRPAYAPLFLLPFFTKKLSNVKFVAACFCLSVSFVALWTLVVHFFVMIPMWNQASPGRQLHNLIFSPWLLPELVKHAFTDHQGMEGLPFWKEMIGVVGWIDTVMPAWFYNFSLTVLGLSLFMIGNFNFKKDIHIIFRFGVSFSLISSVLLIFFLEYLTFTPVGQDYVVGVQGRYFLPLLPFLPFLVLGYDGSILKKYRRDAVLMLSPMWIVISSVILLYSVLNRYYVM</sequence>
<evidence type="ECO:0000256" key="1">
    <source>
        <dbReference type="SAM" id="Phobius"/>
    </source>
</evidence>
<evidence type="ECO:0000313" key="3">
    <source>
        <dbReference type="Proteomes" id="UP000188937"/>
    </source>
</evidence>
<feature type="transmembrane region" description="Helical" evidence="1">
    <location>
        <begin position="318"/>
        <end position="337"/>
    </location>
</feature>
<feature type="transmembrane region" description="Helical" evidence="1">
    <location>
        <begin position="90"/>
        <end position="111"/>
    </location>
</feature>
<keyword evidence="1" id="KW-0472">Membrane</keyword>
<gene>
    <name evidence="2" type="ORF">A0U92_05505</name>
</gene>
<dbReference type="EMBL" id="CP014692">
    <property type="protein sequence ID" value="AQS84320.1"/>
    <property type="molecule type" value="Genomic_DNA"/>
</dbReference>
<feature type="transmembrane region" description="Helical" evidence="1">
    <location>
        <begin position="141"/>
        <end position="160"/>
    </location>
</feature>
<evidence type="ECO:0000313" key="2">
    <source>
        <dbReference type="EMBL" id="AQS84320.1"/>
    </source>
</evidence>
<keyword evidence="1" id="KW-1133">Transmembrane helix</keyword>
<name>A0A1U9KET8_ACEAC</name>
<feature type="transmembrane region" description="Helical" evidence="1">
    <location>
        <begin position="206"/>
        <end position="231"/>
    </location>
</feature>
<dbReference type="InterPro" id="IPR018674">
    <property type="entry name" value="DUF2142_membrane"/>
</dbReference>
<proteinExistence type="predicted"/>
<feature type="transmembrane region" description="Helical" evidence="1">
    <location>
        <begin position="117"/>
        <end position="134"/>
    </location>
</feature>
<accession>A0A1U9KET8</accession>
<keyword evidence="3" id="KW-1185">Reference proteome</keyword>
<evidence type="ECO:0008006" key="4">
    <source>
        <dbReference type="Google" id="ProtNLM"/>
    </source>
</evidence>
<feature type="transmembrane region" description="Helical" evidence="1">
    <location>
        <begin position="172"/>
        <end position="194"/>
    </location>
</feature>
<feature type="transmembrane region" description="Helical" evidence="1">
    <location>
        <begin position="290"/>
        <end position="311"/>
    </location>
</feature>
<dbReference type="AlphaFoldDB" id="A0A1U9KET8"/>
<dbReference type="STRING" id="435.A0U92_05505"/>
<dbReference type="Pfam" id="PF09913">
    <property type="entry name" value="DUF2142"/>
    <property type="match status" value="1"/>
</dbReference>
<keyword evidence="1" id="KW-0812">Transmembrane</keyword>
<reference evidence="2 3" key="1">
    <citation type="submission" date="2016-03" db="EMBL/GenBank/DDBJ databases">
        <title>Acetic acid bacteria sequencing.</title>
        <authorList>
            <person name="Brandt J."/>
            <person name="Jakob F."/>
            <person name="Vogel R.F."/>
        </authorList>
    </citation>
    <scope>NUCLEOTIDE SEQUENCE [LARGE SCALE GENOMIC DNA]</scope>
    <source>
        <strain evidence="2 3">TMW2.1153</strain>
    </source>
</reference>
<feature type="transmembrane region" description="Helical" evidence="1">
    <location>
        <begin position="357"/>
        <end position="377"/>
    </location>
</feature>
<protein>
    <recommendedName>
        <fullName evidence="4">DUF2142 domain-containing protein</fullName>
    </recommendedName>
</protein>
<dbReference type="Proteomes" id="UP000188937">
    <property type="component" value="Chromosome"/>
</dbReference>